<dbReference type="Proteomes" id="UP000553059">
    <property type="component" value="Unassembled WGS sequence"/>
</dbReference>
<sequence length="292" mass="33651">MINLCFSDSEKGALKDAQQYNNGSRAFGYIGACPSKEFLKNHFEGKALGGSSKDVIGVLFQLDIGEIAKKATDETRKTLLYRILKSPFENDEREQNELEKYWNSCIEDLNRLVECAKNGEHIRIWYSDAPYSVCGLHFVMSQIQEFDCKITGIKLPSFMENEDGSVTQYSSWSEVMPGKFYEFLPIEREIPKTLCKVMTQKWRELQSENSYLRAVVNGKLTSVSDDFYDYFIRKSIPDDEFMMARLIGEVLGKYQLAIGDWWLAERIQTMIANDEIKVVKKGDFVYSNTLKK</sequence>
<evidence type="ECO:0000259" key="1">
    <source>
        <dbReference type="Pfam" id="PF08874"/>
    </source>
</evidence>
<dbReference type="InterPro" id="IPR022123">
    <property type="entry name" value="DUF3658"/>
</dbReference>
<dbReference type="InterPro" id="IPR014973">
    <property type="entry name" value="DUF1835"/>
</dbReference>
<organism evidence="3 4">
    <name type="scientific">Desulfitobacterium dehalogenans</name>
    <dbReference type="NCBI Taxonomy" id="36854"/>
    <lineage>
        <taxon>Bacteria</taxon>
        <taxon>Bacillati</taxon>
        <taxon>Bacillota</taxon>
        <taxon>Clostridia</taxon>
        <taxon>Eubacteriales</taxon>
        <taxon>Desulfitobacteriaceae</taxon>
        <taxon>Desulfitobacterium</taxon>
    </lineage>
</organism>
<reference evidence="3 4" key="1">
    <citation type="journal article" date="2020" name="Biotechnol. Biofuels">
        <title>New insights from the biogas microbiome by comprehensive genome-resolved metagenomics of nearly 1600 species originating from multiple anaerobic digesters.</title>
        <authorList>
            <person name="Campanaro S."/>
            <person name="Treu L."/>
            <person name="Rodriguez-R L.M."/>
            <person name="Kovalovszki A."/>
            <person name="Ziels R.M."/>
            <person name="Maus I."/>
            <person name="Zhu X."/>
            <person name="Kougias P.G."/>
            <person name="Basile A."/>
            <person name="Luo G."/>
            <person name="Schluter A."/>
            <person name="Konstantinidis K.T."/>
            <person name="Angelidaki I."/>
        </authorList>
    </citation>
    <scope>NUCLEOTIDE SEQUENCE [LARGE SCALE GENOMIC DNA]</scope>
    <source>
        <strain evidence="3">AS05jafATM_4</strain>
    </source>
</reference>
<name>A0A7C6Z7K0_9FIRM</name>
<feature type="domain" description="DUF3658" evidence="2">
    <location>
        <begin position="186"/>
        <end position="281"/>
    </location>
</feature>
<dbReference type="EMBL" id="DUTF01000442">
    <property type="protein sequence ID" value="HHY29066.1"/>
    <property type="molecule type" value="Genomic_DNA"/>
</dbReference>
<protein>
    <submittedName>
        <fullName evidence="3">DUF1835 domain-containing protein</fullName>
    </submittedName>
</protein>
<feature type="domain" description="DUF1835" evidence="1">
    <location>
        <begin position="53"/>
        <end position="154"/>
    </location>
</feature>
<comment type="caution">
    <text evidence="3">The sequence shown here is derived from an EMBL/GenBank/DDBJ whole genome shotgun (WGS) entry which is preliminary data.</text>
</comment>
<dbReference type="AlphaFoldDB" id="A0A7C6Z7K0"/>
<dbReference type="Pfam" id="PF12395">
    <property type="entry name" value="DUF3658"/>
    <property type="match status" value="1"/>
</dbReference>
<evidence type="ECO:0000313" key="4">
    <source>
        <dbReference type="Proteomes" id="UP000553059"/>
    </source>
</evidence>
<dbReference type="Pfam" id="PF08874">
    <property type="entry name" value="DUF1835"/>
    <property type="match status" value="1"/>
</dbReference>
<accession>A0A7C6Z7K0</accession>
<gene>
    <name evidence="3" type="ORF">GX523_20420</name>
</gene>
<proteinExistence type="predicted"/>
<evidence type="ECO:0000259" key="2">
    <source>
        <dbReference type="Pfam" id="PF12395"/>
    </source>
</evidence>
<evidence type="ECO:0000313" key="3">
    <source>
        <dbReference type="EMBL" id="HHY29066.1"/>
    </source>
</evidence>